<sequence length="419" mass="44718">MYRVAAGSPVPPGVAVAEGRELLVDALLGQLSEIAGSVREAIEAQIPTYRVLNSGTLEEEIGFQLERVLRRVLASARSNGAVGGDYELAELAAIGETRAQQGVPVDEMLRAWHVGIEVIVGYSRGVSARLGIEDAAVLEFVQSALGWSDVAMAAAVGAHRSAELALGFAEEEQRARFVRGALSGTIPADELAIQARAYRLDPDGEFVAVRALLSEESPQRKLEWLLGFHGADRPGLSAVADGCVVGFLREPPPRDLAAVVGVGPPKPVGRLAASYRLATRALTAIQACGLRGCYDIDAIGLRAAVAADADVGDALRRRYLDPLADGGSARELIATLRAFLTSGMHVERTATRLFVHQNTVRYRLARFEELTGSSLRDAEVLFGVWWALQLDECSRRNPQAEAPDIGGDSVAHRADPTDA</sequence>
<evidence type="ECO:0000259" key="3">
    <source>
        <dbReference type="Pfam" id="PF14361"/>
    </source>
</evidence>
<dbReference type="InterPro" id="IPR025751">
    <property type="entry name" value="RsbRD_N_dom"/>
</dbReference>
<feature type="compositionally biased region" description="Basic and acidic residues" evidence="1">
    <location>
        <begin position="410"/>
        <end position="419"/>
    </location>
</feature>
<dbReference type="KEGG" id="mher:K3U94_01595"/>
<feature type="domain" description="PucR C-terminal helix-turn-helix" evidence="2">
    <location>
        <begin position="332"/>
        <end position="389"/>
    </location>
</feature>
<dbReference type="PANTHER" id="PTHR33744:SF7">
    <property type="entry name" value="PUCR FAMILY TRANSCRIPTIONAL REGULATOR"/>
    <property type="match status" value="1"/>
</dbReference>
<dbReference type="InterPro" id="IPR042070">
    <property type="entry name" value="PucR_C-HTH_sf"/>
</dbReference>
<evidence type="ECO:0000313" key="5">
    <source>
        <dbReference type="Proteomes" id="UP000825008"/>
    </source>
</evidence>
<dbReference type="Gene3D" id="1.10.10.2840">
    <property type="entry name" value="PucR C-terminal helix-turn-helix domain"/>
    <property type="match status" value="1"/>
</dbReference>
<dbReference type="InterPro" id="IPR025736">
    <property type="entry name" value="PucR_C-HTH_dom"/>
</dbReference>
<dbReference type="EMBL" id="CP080997">
    <property type="protein sequence ID" value="QZA08074.1"/>
    <property type="molecule type" value="Genomic_DNA"/>
</dbReference>
<feature type="domain" description="RsbT co-antagonist protein RsbRD N-terminal" evidence="3">
    <location>
        <begin position="33"/>
        <end position="174"/>
    </location>
</feature>
<reference evidence="4" key="1">
    <citation type="submission" date="2021-08" db="EMBL/GenBank/DDBJ databases">
        <title>Whole genome sequencing of non-tuberculosis mycobacteria type-strains.</title>
        <authorList>
            <person name="Igarashi Y."/>
            <person name="Osugi A."/>
            <person name="Mitarai S."/>
        </authorList>
    </citation>
    <scope>NUCLEOTIDE SEQUENCE</scope>
    <source>
        <strain evidence="4">JCM 30995</strain>
    </source>
</reference>
<accession>A0A9X7ZFH8</accession>
<evidence type="ECO:0000259" key="2">
    <source>
        <dbReference type="Pfam" id="PF13556"/>
    </source>
</evidence>
<evidence type="ECO:0000313" key="4">
    <source>
        <dbReference type="EMBL" id="QZA08074.1"/>
    </source>
</evidence>
<protein>
    <submittedName>
        <fullName evidence="4">Helix-turn-helix domain-containing protein</fullName>
    </submittedName>
</protein>
<dbReference type="InterPro" id="IPR051448">
    <property type="entry name" value="CdaR-like_regulators"/>
</dbReference>
<organism evidence="4 5">
    <name type="scientific">Mycolicibacter heraklionensis</name>
    <dbReference type="NCBI Taxonomy" id="512402"/>
    <lineage>
        <taxon>Bacteria</taxon>
        <taxon>Bacillati</taxon>
        <taxon>Actinomycetota</taxon>
        <taxon>Actinomycetes</taxon>
        <taxon>Mycobacteriales</taxon>
        <taxon>Mycobacteriaceae</taxon>
        <taxon>Mycolicibacter</taxon>
    </lineage>
</organism>
<feature type="region of interest" description="Disordered" evidence="1">
    <location>
        <begin position="398"/>
        <end position="419"/>
    </location>
</feature>
<dbReference type="PANTHER" id="PTHR33744">
    <property type="entry name" value="CARBOHYDRATE DIACID REGULATOR"/>
    <property type="match status" value="1"/>
</dbReference>
<dbReference type="AlphaFoldDB" id="A0A9X7ZFH8"/>
<proteinExistence type="predicted"/>
<evidence type="ECO:0000256" key="1">
    <source>
        <dbReference type="SAM" id="MobiDB-lite"/>
    </source>
</evidence>
<name>A0A9X7ZFH8_9MYCO</name>
<dbReference type="Pfam" id="PF14361">
    <property type="entry name" value="RsbRD_N"/>
    <property type="match status" value="1"/>
</dbReference>
<gene>
    <name evidence="4" type="ORF">K3U94_01595</name>
</gene>
<dbReference type="Pfam" id="PF13556">
    <property type="entry name" value="HTH_30"/>
    <property type="match status" value="1"/>
</dbReference>
<dbReference type="Proteomes" id="UP000825008">
    <property type="component" value="Chromosome"/>
</dbReference>